<protein>
    <recommendedName>
        <fullName evidence="5 18">Serine/threonine-protein kinase RIO1</fullName>
        <ecNumber evidence="4 18">2.7.11.1</ecNumber>
    </recommendedName>
</protein>
<proteinExistence type="inferred from homology"/>
<keyword evidence="6" id="KW-0963">Cytoplasm</keyword>
<name>A0ABR1F5A4_9ASCO</name>
<feature type="compositionally biased region" description="Acidic residues" evidence="19">
    <location>
        <begin position="427"/>
        <end position="442"/>
    </location>
</feature>
<dbReference type="InterPro" id="IPR018934">
    <property type="entry name" value="RIO_dom"/>
</dbReference>
<feature type="region of interest" description="Disordered" evidence="19">
    <location>
        <begin position="1"/>
        <end position="76"/>
    </location>
</feature>
<evidence type="ECO:0000256" key="3">
    <source>
        <dbReference type="ARBA" id="ARBA00009196"/>
    </source>
</evidence>
<evidence type="ECO:0000256" key="16">
    <source>
        <dbReference type="ARBA" id="ARBA00047899"/>
    </source>
</evidence>
<dbReference type="SMART" id="SM00090">
    <property type="entry name" value="RIO"/>
    <property type="match status" value="1"/>
</dbReference>
<evidence type="ECO:0000256" key="11">
    <source>
        <dbReference type="ARBA" id="ARBA00022741"/>
    </source>
</evidence>
<feature type="compositionally biased region" description="Acidic residues" evidence="19">
    <location>
        <begin position="31"/>
        <end position="55"/>
    </location>
</feature>
<evidence type="ECO:0000256" key="14">
    <source>
        <dbReference type="ARBA" id="ARBA00022840"/>
    </source>
</evidence>
<dbReference type="InterPro" id="IPR011009">
    <property type="entry name" value="Kinase-like_dom_sf"/>
</dbReference>
<dbReference type="InterPro" id="IPR017407">
    <property type="entry name" value="Ser/Thr_kinase_Rio1"/>
</dbReference>
<feature type="compositionally biased region" description="Basic and acidic residues" evidence="19">
    <location>
        <begin position="443"/>
        <end position="476"/>
    </location>
</feature>
<dbReference type="RefSeq" id="XP_064767306.1">
    <property type="nucleotide sequence ID" value="XM_064910007.1"/>
</dbReference>
<comment type="subcellular location">
    <subcellularLocation>
        <location evidence="2">Cytoplasm</location>
    </subcellularLocation>
</comment>
<keyword evidence="14 18" id="KW-0067">ATP-binding</keyword>
<evidence type="ECO:0000256" key="19">
    <source>
        <dbReference type="SAM" id="MobiDB-lite"/>
    </source>
</evidence>
<keyword evidence="11 18" id="KW-0547">Nucleotide-binding</keyword>
<feature type="compositionally biased region" description="Polar residues" evidence="19">
    <location>
        <begin position="1"/>
        <end position="11"/>
    </location>
</feature>
<dbReference type="Pfam" id="PF01163">
    <property type="entry name" value="RIO1"/>
    <property type="match status" value="1"/>
</dbReference>
<dbReference type="PIRSF" id="PIRSF038147">
    <property type="entry name" value="Ser/Thr_PK_RIO1"/>
    <property type="match status" value="1"/>
</dbReference>
<evidence type="ECO:0000256" key="10">
    <source>
        <dbReference type="ARBA" id="ARBA00022723"/>
    </source>
</evidence>
<dbReference type="InterPro" id="IPR000687">
    <property type="entry name" value="RIO_kinase"/>
</dbReference>
<evidence type="ECO:0000256" key="17">
    <source>
        <dbReference type="ARBA" id="ARBA00048679"/>
    </source>
</evidence>
<evidence type="ECO:0000259" key="20">
    <source>
        <dbReference type="SMART" id="SM00090"/>
    </source>
</evidence>
<keyword evidence="9 18" id="KW-0808">Transferase</keyword>
<evidence type="ECO:0000313" key="22">
    <source>
        <dbReference type="Proteomes" id="UP001498771"/>
    </source>
</evidence>
<dbReference type="EC" id="2.7.11.1" evidence="4 18"/>
<dbReference type="Gene3D" id="3.30.200.20">
    <property type="entry name" value="Phosphorylase Kinase, domain 1"/>
    <property type="match status" value="1"/>
</dbReference>
<evidence type="ECO:0000256" key="4">
    <source>
        <dbReference type="ARBA" id="ARBA00012513"/>
    </source>
</evidence>
<keyword evidence="22" id="KW-1185">Reference proteome</keyword>
<dbReference type="EMBL" id="JBBJBU010000008">
    <property type="protein sequence ID" value="KAK7204273.1"/>
    <property type="molecule type" value="Genomic_DNA"/>
</dbReference>
<dbReference type="CDD" id="cd05147">
    <property type="entry name" value="RIO1_euk"/>
    <property type="match status" value="1"/>
</dbReference>
<keyword evidence="15" id="KW-0460">Magnesium</keyword>
<comment type="cofactor">
    <cofactor evidence="1">
        <name>Mg(2+)</name>
        <dbReference type="ChEBI" id="CHEBI:18420"/>
    </cofactor>
</comment>
<dbReference type="PROSITE" id="PS01245">
    <property type="entry name" value="RIO1"/>
    <property type="match status" value="1"/>
</dbReference>
<keyword evidence="8 18" id="KW-0723">Serine/threonine-protein kinase</keyword>
<comment type="similarity">
    <text evidence="3 18">Belongs to the protein kinase superfamily. RIO-type Ser/Thr kinase family.</text>
</comment>
<evidence type="ECO:0000256" key="6">
    <source>
        <dbReference type="ARBA" id="ARBA00022490"/>
    </source>
</evidence>
<evidence type="ECO:0000256" key="5">
    <source>
        <dbReference type="ARBA" id="ARBA00016038"/>
    </source>
</evidence>
<dbReference type="SUPFAM" id="SSF56112">
    <property type="entry name" value="Protein kinase-like (PK-like)"/>
    <property type="match status" value="1"/>
</dbReference>
<gene>
    <name evidence="21" type="ORF">BZA70DRAFT_188484</name>
</gene>
<evidence type="ECO:0000256" key="12">
    <source>
        <dbReference type="ARBA" id="ARBA00022777"/>
    </source>
</evidence>
<reference evidence="21 22" key="1">
    <citation type="submission" date="2024-03" db="EMBL/GenBank/DDBJ databases">
        <title>Genome-scale model development and genomic sequencing of the oleaginous clade Lipomyces.</title>
        <authorList>
            <consortium name="Lawrence Berkeley National Laboratory"/>
            <person name="Czajka J.J."/>
            <person name="Han Y."/>
            <person name="Kim J."/>
            <person name="Mondo S.J."/>
            <person name="Hofstad B.A."/>
            <person name="Robles A."/>
            <person name="Haridas S."/>
            <person name="Riley R."/>
            <person name="LaButti K."/>
            <person name="Pangilinan J."/>
            <person name="Andreopoulos W."/>
            <person name="Lipzen A."/>
            <person name="Yan J."/>
            <person name="Wang M."/>
            <person name="Ng V."/>
            <person name="Grigoriev I.V."/>
            <person name="Spatafora J.W."/>
            <person name="Magnuson J.K."/>
            <person name="Baker S.E."/>
            <person name="Pomraning K.R."/>
        </authorList>
    </citation>
    <scope>NUCLEOTIDE SEQUENCE [LARGE SCALE GENOMIC DNA]</scope>
    <source>
        <strain evidence="21 22">Phaff 52-87</strain>
    </source>
</reference>
<dbReference type="InterPro" id="IPR051272">
    <property type="entry name" value="RIO-type_Ser/Thr_kinase"/>
</dbReference>
<evidence type="ECO:0000256" key="9">
    <source>
        <dbReference type="ARBA" id="ARBA00022679"/>
    </source>
</evidence>
<dbReference type="InterPro" id="IPR018935">
    <property type="entry name" value="RIO_kinase_CS"/>
</dbReference>
<feature type="region of interest" description="Disordered" evidence="19">
    <location>
        <begin position="421"/>
        <end position="500"/>
    </location>
</feature>
<evidence type="ECO:0000256" key="8">
    <source>
        <dbReference type="ARBA" id="ARBA00022527"/>
    </source>
</evidence>
<evidence type="ECO:0000256" key="13">
    <source>
        <dbReference type="ARBA" id="ARBA00022801"/>
    </source>
</evidence>
<comment type="caution">
    <text evidence="21">The sequence shown here is derived from an EMBL/GenBank/DDBJ whole genome shotgun (WGS) entry which is preliminary data.</text>
</comment>
<evidence type="ECO:0000256" key="2">
    <source>
        <dbReference type="ARBA" id="ARBA00004496"/>
    </source>
</evidence>
<feature type="compositionally biased region" description="Basic residues" evidence="19">
    <location>
        <begin position="477"/>
        <end position="500"/>
    </location>
</feature>
<keyword evidence="12 18" id="KW-0418">Kinase</keyword>
<evidence type="ECO:0000256" key="15">
    <source>
        <dbReference type="ARBA" id="ARBA00022842"/>
    </source>
</evidence>
<evidence type="ECO:0000256" key="7">
    <source>
        <dbReference type="ARBA" id="ARBA00022517"/>
    </source>
</evidence>
<evidence type="ECO:0000313" key="21">
    <source>
        <dbReference type="EMBL" id="KAK7204273.1"/>
    </source>
</evidence>
<evidence type="ECO:0000256" key="18">
    <source>
        <dbReference type="PIRNR" id="PIRNR038147"/>
    </source>
</evidence>
<feature type="domain" description="RIO kinase" evidence="20">
    <location>
        <begin position="106"/>
        <end position="343"/>
    </location>
</feature>
<dbReference type="Gene3D" id="1.10.510.10">
    <property type="entry name" value="Transferase(Phosphotransferase) domain 1"/>
    <property type="match status" value="1"/>
</dbReference>
<keyword evidence="13" id="KW-0378">Hydrolase</keyword>
<dbReference type="PANTHER" id="PTHR45723">
    <property type="entry name" value="SERINE/THREONINE-PROTEIN KINASE RIO1"/>
    <property type="match status" value="1"/>
</dbReference>
<dbReference type="GeneID" id="90035519"/>
<organism evidence="21 22">
    <name type="scientific">Myxozyma melibiosi</name>
    <dbReference type="NCBI Taxonomy" id="54550"/>
    <lineage>
        <taxon>Eukaryota</taxon>
        <taxon>Fungi</taxon>
        <taxon>Dikarya</taxon>
        <taxon>Ascomycota</taxon>
        <taxon>Saccharomycotina</taxon>
        <taxon>Lipomycetes</taxon>
        <taxon>Lipomycetales</taxon>
        <taxon>Lipomycetaceae</taxon>
        <taxon>Myxozyma</taxon>
    </lineage>
</organism>
<evidence type="ECO:0000256" key="1">
    <source>
        <dbReference type="ARBA" id="ARBA00001946"/>
    </source>
</evidence>
<sequence length="500" mass="57447">MVGQATTQAALQNRYVDTVIDREPEIIGADSAEEQYDEEEEDDNDLISSDEDEEGYASGAAPSQGKSHAPAARGRTLKDPNEILAKYASRIKVDELIPSIKNKITDKSDRATIEQVLDPRTCKILAKFINKGEISEVNGCISTGKEANVYHAKTETGIHRAIKIYKTSILVFKDRDRYVTGEYRFRHGYSRHNPRKMVKLWAEKEMRNLMRLNQSGIPTPKPLGLRFHVLLMEFIGTEDGWPSPRLHDAKIESAKYIELYHQLVAYVILMYQKCRLVHADLSEYNILYHNEQLVIIDVSQSVEHDHPHSLEFLRMDIKNTNDFFQKRGVNVFSERQFFNIVMNTTNPEDFEISKLTAILAATEPLPDVVAEGQGSDDAVFREMYIPQTLEQVYDIERDVAKISLGEGEDLVYKDLVNINGDGTRDEEHEDEDESGDDSDDDSERSFEERPKVLKGKRYEDKDEKKERKKATKEQKKEKRQTKMPKHLKKKLVNSSKHHKS</sequence>
<comment type="catalytic activity">
    <reaction evidence="16 18">
        <text>L-threonyl-[protein] + ATP = O-phospho-L-threonyl-[protein] + ADP + H(+)</text>
        <dbReference type="Rhea" id="RHEA:46608"/>
        <dbReference type="Rhea" id="RHEA-COMP:11060"/>
        <dbReference type="Rhea" id="RHEA-COMP:11605"/>
        <dbReference type="ChEBI" id="CHEBI:15378"/>
        <dbReference type="ChEBI" id="CHEBI:30013"/>
        <dbReference type="ChEBI" id="CHEBI:30616"/>
        <dbReference type="ChEBI" id="CHEBI:61977"/>
        <dbReference type="ChEBI" id="CHEBI:456216"/>
        <dbReference type="EC" id="2.7.11.1"/>
    </reaction>
</comment>
<comment type="catalytic activity">
    <reaction evidence="17 18">
        <text>L-seryl-[protein] + ATP = O-phospho-L-seryl-[protein] + ADP + H(+)</text>
        <dbReference type="Rhea" id="RHEA:17989"/>
        <dbReference type="Rhea" id="RHEA-COMP:9863"/>
        <dbReference type="Rhea" id="RHEA-COMP:11604"/>
        <dbReference type="ChEBI" id="CHEBI:15378"/>
        <dbReference type="ChEBI" id="CHEBI:29999"/>
        <dbReference type="ChEBI" id="CHEBI:30616"/>
        <dbReference type="ChEBI" id="CHEBI:83421"/>
        <dbReference type="ChEBI" id="CHEBI:456216"/>
        <dbReference type="EC" id="2.7.11.1"/>
    </reaction>
</comment>
<keyword evidence="7" id="KW-0690">Ribosome biogenesis</keyword>
<dbReference type="Proteomes" id="UP001498771">
    <property type="component" value="Unassembled WGS sequence"/>
</dbReference>
<keyword evidence="10" id="KW-0479">Metal-binding</keyword>
<accession>A0ABR1F5A4</accession>